<accession>A0A381WJ12</accession>
<sequence>RADGSRPDLARRVGLQRIYRRVSRGL</sequence>
<proteinExistence type="predicted"/>
<feature type="non-terminal residue" evidence="1">
    <location>
        <position position="26"/>
    </location>
</feature>
<gene>
    <name evidence="1" type="ORF">METZ01_LOCUS105296</name>
</gene>
<reference evidence="1" key="1">
    <citation type="submission" date="2018-05" db="EMBL/GenBank/DDBJ databases">
        <authorList>
            <person name="Lanie J.A."/>
            <person name="Ng W.-L."/>
            <person name="Kazmierczak K.M."/>
            <person name="Andrzejewski T.M."/>
            <person name="Davidsen T.M."/>
            <person name="Wayne K.J."/>
            <person name="Tettelin H."/>
            <person name="Glass J.I."/>
            <person name="Rusch D."/>
            <person name="Podicherti R."/>
            <person name="Tsui H.-C.T."/>
            <person name="Winkler M.E."/>
        </authorList>
    </citation>
    <scope>NUCLEOTIDE SEQUENCE</scope>
</reference>
<dbReference type="EMBL" id="UINC01011948">
    <property type="protein sequence ID" value="SVA52442.1"/>
    <property type="molecule type" value="Genomic_DNA"/>
</dbReference>
<feature type="non-terminal residue" evidence="1">
    <location>
        <position position="1"/>
    </location>
</feature>
<protein>
    <submittedName>
        <fullName evidence="1">Uncharacterized protein</fullName>
    </submittedName>
</protein>
<dbReference type="AlphaFoldDB" id="A0A381WJ12"/>
<organism evidence="1">
    <name type="scientific">marine metagenome</name>
    <dbReference type="NCBI Taxonomy" id="408172"/>
    <lineage>
        <taxon>unclassified sequences</taxon>
        <taxon>metagenomes</taxon>
        <taxon>ecological metagenomes</taxon>
    </lineage>
</organism>
<evidence type="ECO:0000313" key="1">
    <source>
        <dbReference type="EMBL" id="SVA52442.1"/>
    </source>
</evidence>
<name>A0A381WJ12_9ZZZZ</name>